<feature type="region of interest" description="Disordered" evidence="2">
    <location>
        <begin position="260"/>
        <end position="314"/>
    </location>
</feature>
<protein>
    <submittedName>
        <fullName evidence="3">Uncharacterized protein</fullName>
    </submittedName>
</protein>
<feature type="compositionally biased region" description="Basic residues" evidence="2">
    <location>
        <begin position="305"/>
        <end position="314"/>
    </location>
</feature>
<evidence type="ECO:0000313" key="4">
    <source>
        <dbReference type="Proteomes" id="UP000509510"/>
    </source>
</evidence>
<evidence type="ECO:0000256" key="2">
    <source>
        <dbReference type="SAM" id="MobiDB-lite"/>
    </source>
</evidence>
<dbReference type="Proteomes" id="UP000509510">
    <property type="component" value="Chromosome VI"/>
</dbReference>
<keyword evidence="1" id="KW-0175">Coiled coil</keyword>
<gene>
    <name evidence="3" type="ORF">TRUGW13939_10950</name>
</gene>
<organism evidence="3 4">
    <name type="scientific">Talaromyces rugulosus</name>
    <name type="common">Penicillium rugulosum</name>
    <dbReference type="NCBI Taxonomy" id="121627"/>
    <lineage>
        <taxon>Eukaryota</taxon>
        <taxon>Fungi</taxon>
        <taxon>Dikarya</taxon>
        <taxon>Ascomycota</taxon>
        <taxon>Pezizomycotina</taxon>
        <taxon>Eurotiomycetes</taxon>
        <taxon>Eurotiomycetidae</taxon>
        <taxon>Eurotiales</taxon>
        <taxon>Trichocomaceae</taxon>
        <taxon>Talaromyces</taxon>
        <taxon>Talaromyces sect. Islandici</taxon>
    </lineage>
</organism>
<feature type="coiled-coil region" evidence="1">
    <location>
        <begin position="141"/>
        <end position="168"/>
    </location>
</feature>
<reference evidence="4" key="1">
    <citation type="submission" date="2020-06" db="EMBL/GenBank/DDBJ databases">
        <title>A chromosome-scale genome assembly of Talaromyces rugulosus W13939.</title>
        <authorList>
            <person name="Wang B."/>
            <person name="Guo L."/>
            <person name="Ye K."/>
            <person name="Wang L."/>
        </authorList>
    </citation>
    <scope>NUCLEOTIDE SEQUENCE [LARGE SCALE GENOMIC DNA]</scope>
    <source>
        <strain evidence="4">W13939</strain>
    </source>
</reference>
<proteinExistence type="predicted"/>
<feature type="compositionally biased region" description="Polar residues" evidence="2">
    <location>
        <begin position="275"/>
        <end position="287"/>
    </location>
</feature>
<keyword evidence="4" id="KW-1185">Reference proteome</keyword>
<dbReference type="RefSeq" id="XP_035349953.1">
    <property type="nucleotide sequence ID" value="XM_035494060.1"/>
</dbReference>
<feature type="region of interest" description="Disordered" evidence="2">
    <location>
        <begin position="52"/>
        <end position="81"/>
    </location>
</feature>
<evidence type="ECO:0000256" key="1">
    <source>
        <dbReference type="SAM" id="Coils"/>
    </source>
</evidence>
<dbReference type="OrthoDB" id="10467955at2759"/>
<accession>A0A7H8RBD9</accession>
<name>A0A7H8RBD9_TALRU</name>
<dbReference type="GeneID" id="55998429"/>
<sequence length="314" mass="35692">MNTGDASWLLGLGINQVDQDGDVPITNGINSEGPVTDAFPTINVQTAFANEYNQQAPPPPPPQPSFLRTPPELSQQHHQQETLENRIERLFRESERSQNENDQRLQISLEVLDGRRSAEIRFLNNKLRTIENEVREIDVGIFNLKRRVENMENTAENIQADTRDAKRQATDEHNIVRGVLQNFTRQASDRHRAMDQRLTDIEGSSQKMERKVAKFGKAVKNAAYELHKLSEIVEKNGSARKRRCRSPNYVCVHRHTVGSSAAHPNHLRDHDNEDGQSQNTDTSSSNHARAEPSCPEKTTRPLNTKNKRRTRSGN</sequence>
<dbReference type="KEGG" id="trg:TRUGW13939_10950"/>
<evidence type="ECO:0000313" key="3">
    <source>
        <dbReference type="EMBL" id="QKX63779.1"/>
    </source>
</evidence>
<dbReference type="EMBL" id="CP055903">
    <property type="protein sequence ID" value="QKX63779.1"/>
    <property type="molecule type" value="Genomic_DNA"/>
</dbReference>
<dbReference type="AlphaFoldDB" id="A0A7H8RBD9"/>